<feature type="region of interest" description="Disordered" evidence="1">
    <location>
        <begin position="662"/>
        <end position="692"/>
    </location>
</feature>
<feature type="region of interest" description="Disordered" evidence="1">
    <location>
        <begin position="461"/>
        <end position="498"/>
    </location>
</feature>
<evidence type="ECO:0000256" key="1">
    <source>
        <dbReference type="SAM" id="MobiDB-lite"/>
    </source>
</evidence>
<keyword evidence="2" id="KW-1133">Transmembrane helix</keyword>
<feature type="compositionally biased region" description="Acidic residues" evidence="1">
    <location>
        <begin position="293"/>
        <end position="304"/>
    </location>
</feature>
<feature type="transmembrane region" description="Helical" evidence="2">
    <location>
        <begin position="5"/>
        <end position="23"/>
    </location>
</feature>
<evidence type="ECO:0000256" key="2">
    <source>
        <dbReference type="SAM" id="Phobius"/>
    </source>
</evidence>
<protein>
    <recommendedName>
        <fullName evidence="5">HD domain-containing protein</fullName>
    </recommendedName>
</protein>
<feature type="transmembrane region" description="Helical" evidence="2">
    <location>
        <begin position="43"/>
        <end position="64"/>
    </location>
</feature>
<feature type="compositionally biased region" description="Basic residues" evidence="1">
    <location>
        <begin position="716"/>
        <end position="726"/>
    </location>
</feature>
<keyword evidence="4" id="KW-1185">Reference proteome</keyword>
<geneLocation type="plasmid" evidence="3 4">
    <name>pAt1</name>
</geneLocation>
<dbReference type="EMBL" id="AP024564">
    <property type="protein sequence ID" value="BCU08459.1"/>
    <property type="molecule type" value="Genomic_DNA"/>
</dbReference>
<dbReference type="Proteomes" id="UP000680679">
    <property type="component" value="Plasmid pAt1"/>
</dbReference>
<evidence type="ECO:0008006" key="5">
    <source>
        <dbReference type="Google" id="ProtNLM"/>
    </source>
</evidence>
<reference evidence="3 4" key="1">
    <citation type="submission" date="2021-04" db="EMBL/GenBank/DDBJ databases">
        <title>Complete genome sequencing of Allochromatium tepidum strain NZ.</title>
        <authorList>
            <person name="Tsukatani Y."/>
            <person name="Mori H."/>
        </authorList>
    </citation>
    <scope>NUCLEOTIDE SEQUENCE [LARGE SCALE GENOMIC DNA]</scope>
    <source>
        <strain evidence="3 4">NZ</strain>
        <plasmid evidence="3 4">pAt1</plasmid>
    </source>
</reference>
<feature type="region of interest" description="Disordered" evidence="1">
    <location>
        <begin position="601"/>
        <end position="623"/>
    </location>
</feature>
<evidence type="ECO:0000313" key="3">
    <source>
        <dbReference type="EMBL" id="BCU08459.1"/>
    </source>
</evidence>
<name>A0ABM7QQX7_9GAMM</name>
<organism evidence="3 4">
    <name type="scientific">Allochromatium tepidum</name>
    <dbReference type="NCBI Taxonomy" id="553982"/>
    <lineage>
        <taxon>Bacteria</taxon>
        <taxon>Pseudomonadati</taxon>
        <taxon>Pseudomonadota</taxon>
        <taxon>Gammaproteobacteria</taxon>
        <taxon>Chromatiales</taxon>
        <taxon>Chromatiaceae</taxon>
        <taxon>Allochromatium</taxon>
    </lineage>
</organism>
<feature type="compositionally biased region" description="Basic and acidic residues" evidence="1">
    <location>
        <begin position="283"/>
        <end position="292"/>
    </location>
</feature>
<keyword evidence="2" id="KW-0812">Transmembrane</keyword>
<proteinExistence type="predicted"/>
<dbReference type="RefSeq" id="WP_213381989.1">
    <property type="nucleotide sequence ID" value="NZ_AP024564.1"/>
</dbReference>
<feature type="compositionally biased region" description="Polar residues" evidence="1">
    <location>
        <begin position="669"/>
        <end position="680"/>
    </location>
</feature>
<accession>A0ABM7QQX7</accession>
<keyword evidence="2" id="KW-0472">Membrane</keyword>
<feature type="region of interest" description="Disordered" evidence="1">
    <location>
        <begin position="283"/>
        <end position="304"/>
    </location>
</feature>
<gene>
    <name evidence="3" type="ORF">Atep_31360</name>
</gene>
<dbReference type="SUPFAM" id="SSF109604">
    <property type="entry name" value="HD-domain/PDEase-like"/>
    <property type="match status" value="1"/>
</dbReference>
<evidence type="ECO:0000313" key="4">
    <source>
        <dbReference type="Proteomes" id="UP000680679"/>
    </source>
</evidence>
<keyword evidence="3" id="KW-0614">Plasmid</keyword>
<feature type="region of interest" description="Disordered" evidence="1">
    <location>
        <begin position="715"/>
        <end position="747"/>
    </location>
</feature>
<sequence>MRNPILRSTIIVFMFWWLVSVIWGLRTYGLPDSSLFLLTALKALAWGALAFGLAIAISASLRWARKGWHLPTQARGIECTIGIVPGVMHWRRCRRPVQVDAARWPRVAHWLTEGQTEYVAAFQAILDVMGARPRFPAAPTKGGHGDATLLEHSLNVAETGLELFPSWRFRGKAHDVGLRDRALSPQDRDIAMLILIGHDIGKLEAFKVDGDSVSTVKRFHDREGGRILATLEETWVLPEDDRKALIAAVTHEHHPQDLPTHTGDTVRLLLEFLIAADTEAGRREEGRIKNAETDETDRDADDSGSDDAIWTWFLDYLVKPGTINGREQRFRAGFKGGDGRLYLNEPVVRTAFAAQFFRNPQQAEVQRGDGRYVITEDLLRILEARGVLVCEFENQRFSYKNALFKVVSSNGQGRVLGQWQVAFVVALGEHMPPALRSLAPAPNPPQIVQALYGTRALRSEPNDTLNAEPEHPPVATVPAASVPSSASADIPESPNETPADPYAHLGVLGQALIRGMQQLGQEPTFDPRGCLMLSADQAAQLSLKGGIQHKGYFDAFLEVVLADEAIMRGVEIVHDESGALQAVSLRLDQDMTVTGEIATGCSTEVPVDPTPDAEVSTQASGVAEPAPNTTILDIDAWSASEPVQETVAAPLSEAPVARVAEIPPASPIATPSEQTSAPRTETTDVAPVNTDESEIEDLDSFDFGGDGLEQLNAKVKSARRRNKRRSAPSEALLDGMRTQLNDRPARP</sequence>
<feature type="compositionally biased region" description="Low complexity" evidence="1">
    <location>
        <begin position="473"/>
        <end position="488"/>
    </location>
</feature>